<keyword evidence="2" id="KW-1185">Reference proteome</keyword>
<protein>
    <submittedName>
        <fullName evidence="1">Uncharacterized protein</fullName>
    </submittedName>
</protein>
<dbReference type="AlphaFoldDB" id="A0AAN8XK47"/>
<name>A0AAN8XK47_HALRR</name>
<organism evidence="1 2">
    <name type="scientific">Halocaridina rubra</name>
    <name type="common">Hawaiian red shrimp</name>
    <dbReference type="NCBI Taxonomy" id="373956"/>
    <lineage>
        <taxon>Eukaryota</taxon>
        <taxon>Metazoa</taxon>
        <taxon>Ecdysozoa</taxon>
        <taxon>Arthropoda</taxon>
        <taxon>Crustacea</taxon>
        <taxon>Multicrustacea</taxon>
        <taxon>Malacostraca</taxon>
        <taxon>Eumalacostraca</taxon>
        <taxon>Eucarida</taxon>
        <taxon>Decapoda</taxon>
        <taxon>Pleocyemata</taxon>
        <taxon>Caridea</taxon>
        <taxon>Atyoidea</taxon>
        <taxon>Atyidae</taxon>
        <taxon>Halocaridina</taxon>
    </lineage>
</organism>
<evidence type="ECO:0000313" key="2">
    <source>
        <dbReference type="Proteomes" id="UP001381693"/>
    </source>
</evidence>
<sequence>MDEGKLDKEFEAALVRVMALEKLKCSMVLRHIKELKNQMMHLQSRKIYAVKEADASNSGPEPFDLPLPEKETELWTEIVELTTAKINHQLIRASLQKATFNAQMQAAVIENLKELDVDKDVGSSSAMQQLLQLYSNNLFTSKHLLKTTARKEQLESDILKSRLTYMDLLTDIRKKWKAYQGKALSPLDLQDQDLTNLQKRLTVRDSKAKIMVYILQCLISTSGILWGADEHYVQVMILCDCVLADASKREMEKILESIERLRTEKETKTLSKEQGTIIAKPSLQVISPPQRRNIRL</sequence>
<proteinExistence type="predicted"/>
<gene>
    <name evidence="1" type="ORF">SK128_005162</name>
</gene>
<reference evidence="1 2" key="1">
    <citation type="submission" date="2023-11" db="EMBL/GenBank/DDBJ databases">
        <title>Halocaridina rubra genome assembly.</title>
        <authorList>
            <person name="Smith C."/>
        </authorList>
    </citation>
    <scope>NUCLEOTIDE SEQUENCE [LARGE SCALE GENOMIC DNA]</scope>
    <source>
        <strain evidence="1">EP-1</strain>
        <tissue evidence="1">Whole</tissue>
    </source>
</reference>
<dbReference type="EMBL" id="JAXCGZ010003796">
    <property type="protein sequence ID" value="KAK7083163.1"/>
    <property type="molecule type" value="Genomic_DNA"/>
</dbReference>
<evidence type="ECO:0000313" key="1">
    <source>
        <dbReference type="EMBL" id="KAK7083163.1"/>
    </source>
</evidence>
<accession>A0AAN8XK47</accession>
<comment type="caution">
    <text evidence="1">The sequence shown here is derived from an EMBL/GenBank/DDBJ whole genome shotgun (WGS) entry which is preliminary data.</text>
</comment>
<dbReference type="Proteomes" id="UP001381693">
    <property type="component" value="Unassembled WGS sequence"/>
</dbReference>